<reference evidence="2" key="1">
    <citation type="submission" date="2020-08" db="EMBL/GenBank/DDBJ databases">
        <title>Multicomponent nature underlies the extraordinary mechanical properties of spider dragline silk.</title>
        <authorList>
            <person name="Kono N."/>
            <person name="Nakamura H."/>
            <person name="Mori M."/>
            <person name="Yoshida Y."/>
            <person name="Ohtoshi R."/>
            <person name="Malay A.D."/>
            <person name="Moran D.A.P."/>
            <person name="Tomita M."/>
            <person name="Numata K."/>
            <person name="Arakawa K."/>
        </authorList>
    </citation>
    <scope>NUCLEOTIDE SEQUENCE</scope>
</reference>
<feature type="chain" id="PRO_5036474695" evidence="1">
    <location>
        <begin position="20"/>
        <end position="96"/>
    </location>
</feature>
<comment type="caution">
    <text evidence="2">The sequence shown here is derived from an EMBL/GenBank/DDBJ whole genome shotgun (WGS) entry which is preliminary data.</text>
</comment>
<keyword evidence="3" id="KW-1185">Reference proteome</keyword>
<proteinExistence type="predicted"/>
<dbReference type="OrthoDB" id="6467375at2759"/>
<sequence>MKGKVLLFLILIYVSRKNSLILEKVALQLKKFCMTINVSLFSSRTYSKCTKLLHKAYGTATYTLLREVRSEVRMAYEAPTDVTVVDISVSFDGVAG</sequence>
<keyword evidence="1" id="KW-0732">Signal</keyword>
<gene>
    <name evidence="2" type="ORF">TNIN_45321</name>
</gene>
<evidence type="ECO:0000313" key="2">
    <source>
        <dbReference type="EMBL" id="GFY42688.1"/>
    </source>
</evidence>
<protein>
    <submittedName>
        <fullName evidence="2">Uncharacterized protein</fullName>
    </submittedName>
</protein>
<organism evidence="2 3">
    <name type="scientific">Trichonephila inaurata madagascariensis</name>
    <dbReference type="NCBI Taxonomy" id="2747483"/>
    <lineage>
        <taxon>Eukaryota</taxon>
        <taxon>Metazoa</taxon>
        <taxon>Ecdysozoa</taxon>
        <taxon>Arthropoda</taxon>
        <taxon>Chelicerata</taxon>
        <taxon>Arachnida</taxon>
        <taxon>Araneae</taxon>
        <taxon>Araneomorphae</taxon>
        <taxon>Entelegynae</taxon>
        <taxon>Araneoidea</taxon>
        <taxon>Nephilidae</taxon>
        <taxon>Trichonephila</taxon>
        <taxon>Trichonephila inaurata</taxon>
    </lineage>
</organism>
<accession>A0A8X6WWK2</accession>
<dbReference type="Proteomes" id="UP000886998">
    <property type="component" value="Unassembled WGS sequence"/>
</dbReference>
<evidence type="ECO:0000256" key="1">
    <source>
        <dbReference type="SAM" id="SignalP"/>
    </source>
</evidence>
<feature type="signal peptide" evidence="1">
    <location>
        <begin position="1"/>
        <end position="19"/>
    </location>
</feature>
<name>A0A8X6WWK2_9ARAC</name>
<evidence type="ECO:0000313" key="3">
    <source>
        <dbReference type="Proteomes" id="UP000886998"/>
    </source>
</evidence>
<dbReference type="EMBL" id="BMAV01003251">
    <property type="protein sequence ID" value="GFY42688.1"/>
    <property type="molecule type" value="Genomic_DNA"/>
</dbReference>
<dbReference type="AlphaFoldDB" id="A0A8X6WWK2"/>